<reference evidence="1 2" key="1">
    <citation type="journal article" date="2024" name="G3 (Bethesda)">
        <title>Genome assembly of Hibiscus sabdariffa L. provides insights into metabolisms of medicinal natural products.</title>
        <authorList>
            <person name="Kim T."/>
        </authorList>
    </citation>
    <scope>NUCLEOTIDE SEQUENCE [LARGE SCALE GENOMIC DNA]</scope>
    <source>
        <strain evidence="1">TK-2024</strain>
        <tissue evidence="1">Old leaves</tissue>
    </source>
</reference>
<accession>A0ABR2TLL9</accession>
<name>A0ABR2TLL9_9ROSI</name>
<dbReference type="Proteomes" id="UP001396334">
    <property type="component" value="Unassembled WGS sequence"/>
</dbReference>
<protein>
    <submittedName>
        <fullName evidence="1">Uncharacterized protein</fullName>
    </submittedName>
</protein>
<proteinExistence type="predicted"/>
<gene>
    <name evidence="1" type="ORF">V6N11_023078</name>
</gene>
<dbReference type="EMBL" id="JBBPBN010000005">
    <property type="protein sequence ID" value="KAK9038194.1"/>
    <property type="molecule type" value="Genomic_DNA"/>
</dbReference>
<evidence type="ECO:0000313" key="1">
    <source>
        <dbReference type="EMBL" id="KAK9038194.1"/>
    </source>
</evidence>
<evidence type="ECO:0000313" key="2">
    <source>
        <dbReference type="Proteomes" id="UP001396334"/>
    </source>
</evidence>
<organism evidence="1 2">
    <name type="scientific">Hibiscus sabdariffa</name>
    <name type="common">roselle</name>
    <dbReference type="NCBI Taxonomy" id="183260"/>
    <lineage>
        <taxon>Eukaryota</taxon>
        <taxon>Viridiplantae</taxon>
        <taxon>Streptophyta</taxon>
        <taxon>Embryophyta</taxon>
        <taxon>Tracheophyta</taxon>
        <taxon>Spermatophyta</taxon>
        <taxon>Magnoliopsida</taxon>
        <taxon>eudicotyledons</taxon>
        <taxon>Gunneridae</taxon>
        <taxon>Pentapetalae</taxon>
        <taxon>rosids</taxon>
        <taxon>malvids</taxon>
        <taxon>Malvales</taxon>
        <taxon>Malvaceae</taxon>
        <taxon>Malvoideae</taxon>
        <taxon>Hibiscus</taxon>
    </lineage>
</organism>
<keyword evidence="2" id="KW-1185">Reference proteome</keyword>
<sequence length="105" mass="11526">MTRYVIGNNNKNDSTSHFLYTSVCKYDNKYQKEKGENNNCDGHAHALAAVHEGFRKSVFSPELGVRNSIYEPATATNPVSAWNTVSAAIDWTCPANSCATPHASM</sequence>
<comment type="caution">
    <text evidence="1">The sequence shown here is derived from an EMBL/GenBank/DDBJ whole genome shotgun (WGS) entry which is preliminary data.</text>
</comment>